<dbReference type="InterPro" id="IPR029044">
    <property type="entry name" value="Nucleotide-diphossugar_trans"/>
</dbReference>
<keyword evidence="2 4" id="KW-0808">Transferase</keyword>
<gene>
    <name evidence="4" type="ORF">SAMN04489858_12116</name>
</gene>
<dbReference type="GO" id="GO:0046872">
    <property type="term" value="F:metal ion binding"/>
    <property type="evidence" value="ECO:0007669"/>
    <property type="project" value="UniProtKB-KW"/>
</dbReference>
<dbReference type="Gene3D" id="3.90.550.10">
    <property type="entry name" value="Spore Coat Polysaccharide Biosynthesis Protein SpsA, Chain A"/>
    <property type="match status" value="1"/>
</dbReference>
<dbReference type="InterPro" id="IPR002495">
    <property type="entry name" value="Glyco_trans_8"/>
</dbReference>
<keyword evidence="5" id="KW-1185">Reference proteome</keyword>
<dbReference type="RefSeq" id="WP_090737796.1">
    <property type="nucleotide sequence ID" value="NZ_FOHO01000021.1"/>
</dbReference>
<dbReference type="Proteomes" id="UP000199180">
    <property type="component" value="Unassembled WGS sequence"/>
</dbReference>
<evidence type="ECO:0000256" key="2">
    <source>
        <dbReference type="ARBA" id="ARBA00022679"/>
    </source>
</evidence>
<organism evidence="4 5">
    <name type="scientific">Paracoccus homiensis</name>
    <dbReference type="NCBI Taxonomy" id="364199"/>
    <lineage>
        <taxon>Bacteria</taxon>
        <taxon>Pseudomonadati</taxon>
        <taxon>Pseudomonadota</taxon>
        <taxon>Alphaproteobacteria</taxon>
        <taxon>Rhodobacterales</taxon>
        <taxon>Paracoccaceae</taxon>
        <taxon>Paracoccus</taxon>
    </lineage>
</organism>
<dbReference type="InterPro" id="IPR050748">
    <property type="entry name" value="Glycosyltrans_8_dom-fam"/>
</dbReference>
<evidence type="ECO:0000256" key="3">
    <source>
        <dbReference type="ARBA" id="ARBA00022723"/>
    </source>
</evidence>
<evidence type="ECO:0000313" key="4">
    <source>
        <dbReference type="EMBL" id="SEU04406.1"/>
    </source>
</evidence>
<keyword evidence="1" id="KW-0328">Glycosyltransferase</keyword>
<evidence type="ECO:0000256" key="1">
    <source>
        <dbReference type="ARBA" id="ARBA00022676"/>
    </source>
</evidence>
<dbReference type="EMBL" id="FOHO01000021">
    <property type="protein sequence ID" value="SEU04406.1"/>
    <property type="molecule type" value="Genomic_DNA"/>
</dbReference>
<reference evidence="4 5" key="1">
    <citation type="submission" date="2016-10" db="EMBL/GenBank/DDBJ databases">
        <authorList>
            <person name="de Groot N.N."/>
        </authorList>
    </citation>
    <scope>NUCLEOTIDE SEQUENCE [LARGE SCALE GENOMIC DNA]</scope>
    <source>
        <strain evidence="4 5">DSM 17862</strain>
    </source>
</reference>
<proteinExistence type="predicted"/>
<dbReference type="PANTHER" id="PTHR13778:SF47">
    <property type="entry name" value="LIPOPOLYSACCHARIDE 1,3-GALACTOSYLTRANSFERASE"/>
    <property type="match status" value="1"/>
</dbReference>
<accession>A0A1I0J3T9</accession>
<keyword evidence="3" id="KW-0479">Metal-binding</keyword>
<dbReference type="PANTHER" id="PTHR13778">
    <property type="entry name" value="GLYCOSYLTRANSFERASE 8 DOMAIN-CONTAINING PROTEIN"/>
    <property type="match status" value="1"/>
</dbReference>
<dbReference type="STRING" id="364199.SAMN04489858_12116"/>
<name>A0A1I0J3T9_9RHOB</name>
<dbReference type="GO" id="GO:0016757">
    <property type="term" value="F:glycosyltransferase activity"/>
    <property type="evidence" value="ECO:0007669"/>
    <property type="project" value="UniProtKB-KW"/>
</dbReference>
<dbReference type="AlphaFoldDB" id="A0A1I0J3T9"/>
<protein>
    <submittedName>
        <fullName evidence="4">Lipopolysaccharide biosynthesis protein, LPS:glycosyltransferase</fullName>
    </submittedName>
</protein>
<evidence type="ECO:0000313" key="5">
    <source>
        <dbReference type="Proteomes" id="UP000199180"/>
    </source>
</evidence>
<dbReference type="SUPFAM" id="SSF53448">
    <property type="entry name" value="Nucleotide-diphospho-sugar transferases"/>
    <property type="match status" value="1"/>
</dbReference>
<dbReference type="Pfam" id="PF01501">
    <property type="entry name" value="Glyco_transf_8"/>
    <property type="match status" value="1"/>
</dbReference>
<dbReference type="OrthoDB" id="5672604at2"/>
<sequence length="296" mass="32752">MLQLAFITDKNALDPTLLAMWSAIRHAKAPLRVAFLGIGFAAADWARVKAVAALSDNCTLASIDFDPTLLKGVASPSGYISSATFARLYLHRLLSGRVLYLDGDILVTGDLSPLAYIDLQGAAIAAVPDYMSQKWISAARQGGQRRKRKAQAKLARLREITAPEDYVNAGVVLMDLDAITADPVLAAAMENVEAAAAMPLADQDHLNRVFAGRILHLQPQWNCSWRRLAQQQANLAASGITTDPTGADRDAVVIHYHGRHKPWQKMPLKYVLRFWPLFREYRRERARMQADLDARP</sequence>